<accession>A0ABV1AKQ9</accession>
<dbReference type="Proteomes" id="UP001446032">
    <property type="component" value="Unassembled WGS sequence"/>
</dbReference>
<protein>
    <submittedName>
        <fullName evidence="1">DUF3793 family protein</fullName>
    </submittedName>
</protein>
<organism evidence="1 2">
    <name type="scientific">Blautia intestinihominis</name>
    <dbReference type="NCBI Taxonomy" id="3133152"/>
    <lineage>
        <taxon>Bacteria</taxon>
        <taxon>Bacillati</taxon>
        <taxon>Bacillota</taxon>
        <taxon>Clostridia</taxon>
        <taxon>Lachnospirales</taxon>
        <taxon>Lachnospiraceae</taxon>
        <taxon>Blautia</taxon>
    </lineage>
</organism>
<gene>
    <name evidence="1" type="ORF">WMO75_10525</name>
</gene>
<comment type="caution">
    <text evidence="1">The sequence shown here is derived from an EMBL/GenBank/DDBJ whole genome shotgun (WGS) entry which is preliminary data.</text>
</comment>
<sequence>MLESGIVAHCAPTLAGIKTANMFNYLPDDMEDLPREVQEENRKLNGKGVYVEILRTGEKRALIYVYRKNKLEADLNREGAENILQTCGYECRGTDCCLRKLQDRFFQYECFPHEVGLFLGYPLDDVTGFIEQKGKNYKCCGIWKVYGDEQKTQVIFRKLKKCSEIYQKLFADGRSILQLTVAA</sequence>
<dbReference type="InterPro" id="IPR024523">
    <property type="entry name" value="DUF3793"/>
</dbReference>
<proteinExistence type="predicted"/>
<name>A0ABV1AKQ9_9FIRM</name>
<evidence type="ECO:0000313" key="2">
    <source>
        <dbReference type="Proteomes" id="UP001446032"/>
    </source>
</evidence>
<keyword evidence="2" id="KW-1185">Reference proteome</keyword>
<reference evidence="1 2" key="1">
    <citation type="submission" date="2024-03" db="EMBL/GenBank/DDBJ databases">
        <title>Human intestinal bacterial collection.</title>
        <authorList>
            <person name="Pauvert C."/>
            <person name="Hitch T.C.A."/>
            <person name="Clavel T."/>
        </authorList>
    </citation>
    <scope>NUCLEOTIDE SEQUENCE [LARGE SCALE GENOMIC DNA]</scope>
    <source>
        <strain evidence="1 2">CLA-AA-H95</strain>
    </source>
</reference>
<evidence type="ECO:0000313" key="1">
    <source>
        <dbReference type="EMBL" id="MEQ2358763.1"/>
    </source>
</evidence>
<dbReference type="EMBL" id="JBBMEI010000030">
    <property type="protein sequence ID" value="MEQ2358763.1"/>
    <property type="molecule type" value="Genomic_DNA"/>
</dbReference>
<dbReference type="RefSeq" id="WP_118251353.1">
    <property type="nucleotide sequence ID" value="NZ_JBBMEI010000030.1"/>
</dbReference>
<dbReference type="Pfam" id="PF12672">
    <property type="entry name" value="DUF3793"/>
    <property type="match status" value="1"/>
</dbReference>